<feature type="region of interest" description="Disordered" evidence="1">
    <location>
        <begin position="251"/>
        <end position="282"/>
    </location>
</feature>
<gene>
    <name evidence="2" type="ORF">QBC34DRAFT_442622</name>
</gene>
<organism evidence="2 3">
    <name type="scientific">Podospora aff. communis PSN243</name>
    <dbReference type="NCBI Taxonomy" id="3040156"/>
    <lineage>
        <taxon>Eukaryota</taxon>
        <taxon>Fungi</taxon>
        <taxon>Dikarya</taxon>
        <taxon>Ascomycota</taxon>
        <taxon>Pezizomycotina</taxon>
        <taxon>Sordariomycetes</taxon>
        <taxon>Sordariomycetidae</taxon>
        <taxon>Sordariales</taxon>
        <taxon>Podosporaceae</taxon>
        <taxon>Podospora</taxon>
    </lineage>
</organism>
<keyword evidence="3" id="KW-1185">Reference proteome</keyword>
<name>A0AAV9G8B0_9PEZI</name>
<sequence length="302" mass="33717">MDQQRTRSAAQAVVKAIDNVPLDDLRNTLRTTAVNNPAFRTSLLRGLANYKRRKHHREILKEKLNKRCDRCNNSNGCAPTSTKHPNPRCRYHPEALVQTLSSTPWHDQTYWGWYSTAQDHQTDHPDAWVRPCCGKGIHSKGCQLIDPPTIHPLLLQSAAFSYPPPTSEAYKSHPFSRPNLKLVAIPYRPYLHAPPRKLNALAAVKRLPPGAKGYRRPNPKLVAVPGPPDVFPRPPTNLPSGVRAAVKRIPPGAKGYRRPNPKLVAIPGPPDVFPRPPTTLPSGVKAAVKRWPVGSKGFRERR</sequence>
<dbReference type="AlphaFoldDB" id="A0AAV9G8B0"/>
<evidence type="ECO:0000313" key="2">
    <source>
        <dbReference type="EMBL" id="KAK4444384.1"/>
    </source>
</evidence>
<evidence type="ECO:0000256" key="1">
    <source>
        <dbReference type="SAM" id="MobiDB-lite"/>
    </source>
</evidence>
<evidence type="ECO:0000313" key="3">
    <source>
        <dbReference type="Proteomes" id="UP001321760"/>
    </source>
</evidence>
<comment type="caution">
    <text evidence="2">The sequence shown here is derived from an EMBL/GenBank/DDBJ whole genome shotgun (WGS) entry which is preliminary data.</text>
</comment>
<accession>A0AAV9G8B0</accession>
<proteinExistence type="predicted"/>
<protein>
    <submittedName>
        <fullName evidence="2">Uncharacterized protein</fullName>
    </submittedName>
</protein>
<reference evidence="2" key="2">
    <citation type="submission" date="2023-05" db="EMBL/GenBank/DDBJ databases">
        <authorList>
            <consortium name="Lawrence Berkeley National Laboratory"/>
            <person name="Steindorff A."/>
            <person name="Hensen N."/>
            <person name="Bonometti L."/>
            <person name="Westerberg I."/>
            <person name="Brannstrom I.O."/>
            <person name="Guillou S."/>
            <person name="Cros-Aarteil S."/>
            <person name="Calhoun S."/>
            <person name="Haridas S."/>
            <person name="Kuo A."/>
            <person name="Mondo S."/>
            <person name="Pangilinan J."/>
            <person name="Riley R."/>
            <person name="Labutti K."/>
            <person name="Andreopoulos B."/>
            <person name="Lipzen A."/>
            <person name="Chen C."/>
            <person name="Yanf M."/>
            <person name="Daum C."/>
            <person name="Ng V."/>
            <person name="Clum A."/>
            <person name="Ohm R."/>
            <person name="Martin F."/>
            <person name="Silar P."/>
            <person name="Natvig D."/>
            <person name="Lalanne C."/>
            <person name="Gautier V."/>
            <person name="Ament-Velasquez S.L."/>
            <person name="Kruys A."/>
            <person name="Hutchinson M.I."/>
            <person name="Powell A.J."/>
            <person name="Barry K."/>
            <person name="Miller A.N."/>
            <person name="Grigoriev I.V."/>
            <person name="Debuchy R."/>
            <person name="Gladieux P."/>
            <person name="Thoren M.H."/>
            <person name="Johannesson H."/>
        </authorList>
    </citation>
    <scope>NUCLEOTIDE SEQUENCE</scope>
    <source>
        <strain evidence="2">PSN243</strain>
    </source>
</reference>
<feature type="compositionally biased region" description="Pro residues" evidence="1">
    <location>
        <begin position="267"/>
        <end position="279"/>
    </location>
</feature>
<dbReference type="Proteomes" id="UP001321760">
    <property type="component" value="Unassembled WGS sequence"/>
</dbReference>
<dbReference type="EMBL" id="MU865978">
    <property type="protein sequence ID" value="KAK4444384.1"/>
    <property type="molecule type" value="Genomic_DNA"/>
</dbReference>
<reference evidence="2" key="1">
    <citation type="journal article" date="2023" name="Mol. Phylogenet. Evol.">
        <title>Genome-scale phylogeny and comparative genomics of the fungal order Sordariales.</title>
        <authorList>
            <person name="Hensen N."/>
            <person name="Bonometti L."/>
            <person name="Westerberg I."/>
            <person name="Brannstrom I.O."/>
            <person name="Guillou S."/>
            <person name="Cros-Aarteil S."/>
            <person name="Calhoun S."/>
            <person name="Haridas S."/>
            <person name="Kuo A."/>
            <person name="Mondo S."/>
            <person name="Pangilinan J."/>
            <person name="Riley R."/>
            <person name="LaButti K."/>
            <person name="Andreopoulos B."/>
            <person name="Lipzen A."/>
            <person name="Chen C."/>
            <person name="Yan M."/>
            <person name="Daum C."/>
            <person name="Ng V."/>
            <person name="Clum A."/>
            <person name="Steindorff A."/>
            <person name="Ohm R.A."/>
            <person name="Martin F."/>
            <person name="Silar P."/>
            <person name="Natvig D.O."/>
            <person name="Lalanne C."/>
            <person name="Gautier V."/>
            <person name="Ament-Velasquez S.L."/>
            <person name="Kruys A."/>
            <person name="Hutchinson M.I."/>
            <person name="Powell A.J."/>
            <person name="Barry K."/>
            <person name="Miller A.N."/>
            <person name="Grigoriev I.V."/>
            <person name="Debuchy R."/>
            <person name="Gladieux P."/>
            <person name="Hiltunen Thoren M."/>
            <person name="Johannesson H."/>
        </authorList>
    </citation>
    <scope>NUCLEOTIDE SEQUENCE</scope>
    <source>
        <strain evidence="2">PSN243</strain>
    </source>
</reference>